<accession>A0A6U3EUN4</accession>
<feature type="compositionally biased region" description="Basic and acidic residues" evidence="1">
    <location>
        <begin position="171"/>
        <end position="187"/>
    </location>
</feature>
<dbReference type="EMBL" id="HBIV01010836">
    <property type="protein sequence ID" value="CAE0656373.1"/>
    <property type="molecule type" value="Transcribed_RNA"/>
</dbReference>
<evidence type="ECO:0000313" key="2">
    <source>
        <dbReference type="EMBL" id="CAE0656373.1"/>
    </source>
</evidence>
<dbReference type="PANTHER" id="PTHR31152:SF1">
    <property type="entry name" value="PLAC8 FAMILY PROTEIN"/>
    <property type="match status" value="1"/>
</dbReference>
<sequence length="187" mass="20773">MPHALEEFRAQPNEWKTTMLKTPCTTPGYCCFACVCAPCVIYLQRDQIIGDGKYQCCLGIFPCCTMNCPKIPCLCCEAFCCPGLAASANRIFIMQKLQIQPDPCDEYIICCSNIMQIVACCVRLCSDDPSLADCCTYAADLMFCVTLSCMQAQVEYEVDNNEKTNGVWPSLEKELPDTKGDNKVNMA</sequence>
<reference evidence="2" key="1">
    <citation type="submission" date="2021-01" db="EMBL/GenBank/DDBJ databases">
        <authorList>
            <person name="Corre E."/>
            <person name="Pelletier E."/>
            <person name="Niang G."/>
            <person name="Scheremetjew M."/>
            <person name="Finn R."/>
            <person name="Kale V."/>
            <person name="Holt S."/>
            <person name="Cochrane G."/>
            <person name="Meng A."/>
            <person name="Brown T."/>
            <person name="Cohen L."/>
        </authorList>
    </citation>
    <scope>NUCLEOTIDE SEQUENCE</scope>
    <source>
        <strain evidence="2">CCCM811</strain>
    </source>
</reference>
<name>A0A6U3EUN4_9EUKA</name>
<dbReference type="AlphaFoldDB" id="A0A6U3EUN4"/>
<gene>
    <name evidence="2" type="ORF">LGLO00237_LOCUS8118</name>
</gene>
<protein>
    <submittedName>
        <fullName evidence="2">Uncharacterized protein</fullName>
    </submittedName>
</protein>
<organism evidence="2">
    <name type="scientific">Lotharella globosa</name>
    <dbReference type="NCBI Taxonomy" id="91324"/>
    <lineage>
        <taxon>Eukaryota</taxon>
        <taxon>Sar</taxon>
        <taxon>Rhizaria</taxon>
        <taxon>Cercozoa</taxon>
        <taxon>Chlorarachniophyceae</taxon>
        <taxon>Lotharella</taxon>
    </lineage>
</organism>
<proteinExistence type="predicted"/>
<evidence type="ECO:0000256" key="1">
    <source>
        <dbReference type="SAM" id="MobiDB-lite"/>
    </source>
</evidence>
<feature type="region of interest" description="Disordered" evidence="1">
    <location>
        <begin position="167"/>
        <end position="187"/>
    </location>
</feature>
<dbReference type="PANTHER" id="PTHR31152">
    <property type="entry name" value="PLAC8 FAMILY PROTEIN"/>
    <property type="match status" value="1"/>
</dbReference>